<feature type="region of interest" description="Disordered" evidence="1">
    <location>
        <begin position="1"/>
        <end position="39"/>
    </location>
</feature>
<dbReference type="PANTHER" id="PTHR43451:SF1">
    <property type="entry name" value="ACETYLTRANSFERASE"/>
    <property type="match status" value="1"/>
</dbReference>
<organism evidence="3 4">
    <name type="scientific">Rhodovulum sulfidophilum</name>
    <name type="common">Rhodobacter sulfidophilus</name>
    <dbReference type="NCBI Taxonomy" id="35806"/>
    <lineage>
        <taxon>Bacteria</taxon>
        <taxon>Pseudomonadati</taxon>
        <taxon>Pseudomonadota</taxon>
        <taxon>Alphaproteobacteria</taxon>
        <taxon>Rhodobacterales</taxon>
        <taxon>Paracoccaceae</taxon>
        <taxon>Rhodovulum</taxon>
    </lineage>
</organism>
<dbReference type="eggNOG" id="COG1247">
    <property type="taxonomic scope" value="Bacteria"/>
</dbReference>
<gene>
    <name evidence="3" type="ORF">NHU_01378</name>
</gene>
<dbReference type="KEGG" id="rsu:NHU_01378"/>
<feature type="compositionally biased region" description="Basic and acidic residues" evidence="1">
    <location>
        <begin position="1"/>
        <end position="14"/>
    </location>
</feature>
<dbReference type="PROSITE" id="PS51186">
    <property type="entry name" value="GNAT"/>
    <property type="match status" value="1"/>
</dbReference>
<evidence type="ECO:0000256" key="1">
    <source>
        <dbReference type="SAM" id="MobiDB-lite"/>
    </source>
</evidence>
<proteinExistence type="predicted"/>
<dbReference type="GO" id="GO:0016747">
    <property type="term" value="F:acyltransferase activity, transferring groups other than amino-acyl groups"/>
    <property type="evidence" value="ECO:0007669"/>
    <property type="project" value="InterPro"/>
</dbReference>
<dbReference type="Proteomes" id="UP000064912">
    <property type="component" value="Chromosome"/>
</dbReference>
<dbReference type="AlphaFoldDB" id="A0A0D6B0A8"/>
<protein>
    <submittedName>
        <fullName evidence="3">Acetyltransferase</fullName>
    </submittedName>
</protein>
<dbReference type="SUPFAM" id="SSF55729">
    <property type="entry name" value="Acyl-CoA N-acyltransferases (Nat)"/>
    <property type="match status" value="1"/>
</dbReference>
<dbReference type="Pfam" id="PF13673">
    <property type="entry name" value="Acetyltransf_10"/>
    <property type="match status" value="1"/>
</dbReference>
<dbReference type="EMBL" id="AP014800">
    <property type="protein sequence ID" value="BAQ68537.1"/>
    <property type="molecule type" value="Genomic_DNA"/>
</dbReference>
<evidence type="ECO:0000259" key="2">
    <source>
        <dbReference type="PROSITE" id="PS51186"/>
    </source>
</evidence>
<sequence length="175" mass="19693">MGRPDLPRPRRRDLSPAAPRVRMRLRRARPGDGGPTRALFHDAVHRGTALSYSPAERDAWSPSPEAPPDWEDKLLSRHTVIAEIRGLPAGFMTLGRDGYLDFAYVSPDWTGRGIGRALLQAILREARRSGLDHLSTEASLVARPFFARHGWRETARQSVIRHGVALTNFRMEIEL</sequence>
<reference evidence="3 4" key="1">
    <citation type="submission" date="2015-02" db="EMBL/GenBank/DDBJ databases">
        <title>Genome sequene of Rhodovulum sulfidophilum DSM 2351.</title>
        <authorList>
            <person name="Nagao N."/>
        </authorList>
    </citation>
    <scope>NUCLEOTIDE SEQUENCE [LARGE SCALE GENOMIC DNA]</scope>
    <source>
        <strain evidence="3 4">DSM 2351</strain>
    </source>
</reference>
<dbReference type="InterPro" id="IPR016181">
    <property type="entry name" value="Acyl_CoA_acyltransferase"/>
</dbReference>
<dbReference type="Gene3D" id="3.40.630.30">
    <property type="match status" value="1"/>
</dbReference>
<dbReference type="InterPro" id="IPR000182">
    <property type="entry name" value="GNAT_dom"/>
</dbReference>
<keyword evidence="3" id="KW-0808">Transferase</keyword>
<feature type="domain" description="N-acetyltransferase" evidence="2">
    <location>
        <begin position="23"/>
        <end position="175"/>
    </location>
</feature>
<dbReference type="PATRIC" id="fig|35806.4.peg.1424"/>
<name>A0A0D6B0A8_RHOSU</name>
<evidence type="ECO:0000313" key="3">
    <source>
        <dbReference type="EMBL" id="BAQ68537.1"/>
    </source>
</evidence>
<dbReference type="InterPro" id="IPR052564">
    <property type="entry name" value="N-acetyltrans/Recomb-assoc"/>
</dbReference>
<evidence type="ECO:0000313" key="4">
    <source>
        <dbReference type="Proteomes" id="UP000064912"/>
    </source>
</evidence>
<dbReference type="PANTHER" id="PTHR43451">
    <property type="entry name" value="ACETYLTRANSFERASE (GNAT) FAMILY PROTEIN"/>
    <property type="match status" value="1"/>
</dbReference>
<accession>A0A0D6B0A8</accession>
<dbReference type="CDD" id="cd04301">
    <property type="entry name" value="NAT_SF"/>
    <property type="match status" value="1"/>
</dbReference>